<sequence>MDKLFCVYILANKTGTALYVGVTSNLPGRVYQHKEKMADGFTKKYRIDKLVWYEVHETAESAISREKKLKGSSRQRKINLINELNPEWKDLYTDL</sequence>
<dbReference type="PANTHER" id="PTHR34477">
    <property type="entry name" value="UPF0213 PROTEIN YHBQ"/>
    <property type="match status" value="1"/>
</dbReference>
<dbReference type="InterPro" id="IPR050190">
    <property type="entry name" value="UPF0213_domain"/>
</dbReference>
<dbReference type="SUPFAM" id="SSF82771">
    <property type="entry name" value="GIY-YIG endonuclease"/>
    <property type="match status" value="1"/>
</dbReference>
<proteinExistence type="inferred from homology"/>
<dbReference type="InterPro" id="IPR035901">
    <property type="entry name" value="GIY-YIG_endonuc_sf"/>
</dbReference>
<dbReference type="CDD" id="cd10448">
    <property type="entry name" value="GIY-YIG_unchar_3"/>
    <property type="match status" value="1"/>
</dbReference>
<evidence type="ECO:0000313" key="4">
    <source>
        <dbReference type="Proteomes" id="UP001375370"/>
    </source>
</evidence>
<reference evidence="3 4" key="1">
    <citation type="submission" date="2024-03" db="EMBL/GenBank/DDBJ databases">
        <title>A Dehalogenimonas Isolated from Estuarine Sediments Dihaloeliminates Chlorinated Alkanes.</title>
        <authorList>
            <person name="Yang Y."/>
            <person name="Wang H."/>
        </authorList>
    </citation>
    <scope>NUCLEOTIDE SEQUENCE [LARGE SCALE GENOMIC DNA]</scope>
    <source>
        <strain evidence="3 4">W</strain>
    </source>
</reference>
<evidence type="ECO:0000256" key="1">
    <source>
        <dbReference type="ARBA" id="ARBA00007435"/>
    </source>
</evidence>
<evidence type="ECO:0000313" key="3">
    <source>
        <dbReference type="EMBL" id="WWX25927.1"/>
    </source>
</evidence>
<dbReference type="Gene3D" id="3.40.1440.10">
    <property type="entry name" value="GIY-YIG endonuclease"/>
    <property type="match status" value="1"/>
</dbReference>
<dbReference type="Pfam" id="PF01541">
    <property type="entry name" value="GIY-YIG"/>
    <property type="match status" value="1"/>
</dbReference>
<dbReference type="InterPro" id="IPR000305">
    <property type="entry name" value="GIY-YIG_endonuc"/>
</dbReference>
<keyword evidence="4" id="KW-1185">Reference proteome</keyword>
<dbReference type="RefSeq" id="WP_338738578.1">
    <property type="nucleotide sequence ID" value="NZ_CP146612.1"/>
</dbReference>
<dbReference type="PANTHER" id="PTHR34477:SF5">
    <property type="entry name" value="BSL5627 PROTEIN"/>
    <property type="match status" value="1"/>
</dbReference>
<protein>
    <submittedName>
        <fullName evidence="3">GIY-YIG nuclease family protein</fullName>
    </submittedName>
</protein>
<dbReference type="EMBL" id="CP146612">
    <property type="protein sequence ID" value="WWX25927.1"/>
    <property type="molecule type" value="Genomic_DNA"/>
</dbReference>
<dbReference type="Proteomes" id="UP001375370">
    <property type="component" value="Chromosome"/>
</dbReference>
<comment type="similarity">
    <text evidence="1">Belongs to the UPF0213 family.</text>
</comment>
<accession>A0ABZ2J4U7</accession>
<organism evidence="3 4">
    <name type="scientific">Candidatus Dehalogenimonas loeffleri</name>
    <dbReference type="NCBI Taxonomy" id="3127115"/>
    <lineage>
        <taxon>Bacteria</taxon>
        <taxon>Bacillati</taxon>
        <taxon>Chloroflexota</taxon>
        <taxon>Dehalococcoidia</taxon>
        <taxon>Dehalococcoidales</taxon>
        <taxon>Dehalococcoidaceae</taxon>
        <taxon>Dehalogenimonas</taxon>
    </lineage>
</organism>
<dbReference type="PROSITE" id="PS50164">
    <property type="entry name" value="GIY_YIG"/>
    <property type="match status" value="1"/>
</dbReference>
<feature type="domain" description="GIY-YIG" evidence="2">
    <location>
        <begin position="3"/>
        <end position="80"/>
    </location>
</feature>
<name>A0ABZ2J4U7_9CHLR</name>
<gene>
    <name evidence="3" type="ORF">V8247_02875</name>
</gene>
<evidence type="ECO:0000259" key="2">
    <source>
        <dbReference type="PROSITE" id="PS50164"/>
    </source>
</evidence>